<dbReference type="PANTHER" id="PTHR10666">
    <property type="entry name" value="UBIQUITIN"/>
    <property type="match status" value="1"/>
</dbReference>
<feature type="domain" description="Ubiquitin-like" evidence="1">
    <location>
        <begin position="164"/>
        <end position="242"/>
    </location>
</feature>
<dbReference type="PROSITE" id="PS50053">
    <property type="entry name" value="UBIQUITIN_2"/>
    <property type="match status" value="2"/>
</dbReference>
<dbReference type="SMART" id="SM00213">
    <property type="entry name" value="UBQ"/>
    <property type="match status" value="2"/>
</dbReference>
<name>A0AAV9GLG0_9PEZI</name>
<evidence type="ECO:0000259" key="1">
    <source>
        <dbReference type="PROSITE" id="PS50053"/>
    </source>
</evidence>
<dbReference type="EMBL" id="MU865939">
    <property type="protein sequence ID" value="KAK4449069.1"/>
    <property type="molecule type" value="Genomic_DNA"/>
</dbReference>
<dbReference type="SUPFAM" id="SSF54236">
    <property type="entry name" value="Ubiquitin-like"/>
    <property type="match status" value="2"/>
</dbReference>
<reference evidence="2" key="2">
    <citation type="submission" date="2023-05" db="EMBL/GenBank/DDBJ databases">
        <authorList>
            <consortium name="Lawrence Berkeley National Laboratory"/>
            <person name="Steindorff A."/>
            <person name="Hensen N."/>
            <person name="Bonometti L."/>
            <person name="Westerberg I."/>
            <person name="Brannstrom I.O."/>
            <person name="Guillou S."/>
            <person name="Cros-Aarteil S."/>
            <person name="Calhoun S."/>
            <person name="Haridas S."/>
            <person name="Kuo A."/>
            <person name="Mondo S."/>
            <person name="Pangilinan J."/>
            <person name="Riley R."/>
            <person name="Labutti K."/>
            <person name="Andreopoulos B."/>
            <person name="Lipzen A."/>
            <person name="Chen C."/>
            <person name="Yanf M."/>
            <person name="Daum C."/>
            <person name="Ng V."/>
            <person name="Clum A."/>
            <person name="Ohm R."/>
            <person name="Martin F."/>
            <person name="Silar P."/>
            <person name="Natvig D."/>
            <person name="Lalanne C."/>
            <person name="Gautier V."/>
            <person name="Ament-Velasquez S.L."/>
            <person name="Kruys A."/>
            <person name="Hutchinson M.I."/>
            <person name="Powell A.J."/>
            <person name="Barry K."/>
            <person name="Miller A.N."/>
            <person name="Grigoriev I.V."/>
            <person name="Debuchy R."/>
            <person name="Gladieux P."/>
            <person name="Thoren M.H."/>
            <person name="Johannesson H."/>
        </authorList>
    </citation>
    <scope>NUCLEOTIDE SEQUENCE</scope>
    <source>
        <strain evidence="2">PSN243</strain>
    </source>
</reference>
<accession>A0AAV9GLG0</accession>
<organism evidence="2 3">
    <name type="scientific">Podospora aff. communis PSN243</name>
    <dbReference type="NCBI Taxonomy" id="3040156"/>
    <lineage>
        <taxon>Eukaryota</taxon>
        <taxon>Fungi</taxon>
        <taxon>Dikarya</taxon>
        <taxon>Ascomycota</taxon>
        <taxon>Pezizomycotina</taxon>
        <taxon>Sordariomycetes</taxon>
        <taxon>Sordariomycetidae</taxon>
        <taxon>Sordariales</taxon>
        <taxon>Podosporaceae</taxon>
        <taxon>Podospora</taxon>
    </lineage>
</organism>
<dbReference type="InterPro" id="IPR019956">
    <property type="entry name" value="Ubiquitin_dom"/>
</dbReference>
<dbReference type="Pfam" id="PF00240">
    <property type="entry name" value="ubiquitin"/>
    <property type="match status" value="1"/>
</dbReference>
<dbReference type="InterPro" id="IPR000626">
    <property type="entry name" value="Ubiquitin-like_dom"/>
</dbReference>
<keyword evidence="3" id="KW-1185">Reference proteome</keyword>
<proteinExistence type="predicted"/>
<dbReference type="CDD" id="cd17039">
    <property type="entry name" value="Ubl_ubiquitin_like"/>
    <property type="match status" value="2"/>
</dbReference>
<dbReference type="InterPro" id="IPR050158">
    <property type="entry name" value="Ubiquitin_ubiquitin-like"/>
</dbReference>
<gene>
    <name evidence="2" type="ORF">QBC34DRAFT_425823</name>
</gene>
<reference evidence="2" key="1">
    <citation type="journal article" date="2023" name="Mol. Phylogenet. Evol.">
        <title>Genome-scale phylogeny and comparative genomics of the fungal order Sordariales.</title>
        <authorList>
            <person name="Hensen N."/>
            <person name="Bonometti L."/>
            <person name="Westerberg I."/>
            <person name="Brannstrom I.O."/>
            <person name="Guillou S."/>
            <person name="Cros-Aarteil S."/>
            <person name="Calhoun S."/>
            <person name="Haridas S."/>
            <person name="Kuo A."/>
            <person name="Mondo S."/>
            <person name="Pangilinan J."/>
            <person name="Riley R."/>
            <person name="LaButti K."/>
            <person name="Andreopoulos B."/>
            <person name="Lipzen A."/>
            <person name="Chen C."/>
            <person name="Yan M."/>
            <person name="Daum C."/>
            <person name="Ng V."/>
            <person name="Clum A."/>
            <person name="Steindorff A."/>
            <person name="Ohm R.A."/>
            <person name="Martin F."/>
            <person name="Silar P."/>
            <person name="Natvig D.O."/>
            <person name="Lalanne C."/>
            <person name="Gautier V."/>
            <person name="Ament-Velasquez S.L."/>
            <person name="Kruys A."/>
            <person name="Hutchinson M.I."/>
            <person name="Powell A.J."/>
            <person name="Barry K."/>
            <person name="Miller A.N."/>
            <person name="Grigoriev I.V."/>
            <person name="Debuchy R."/>
            <person name="Gladieux P."/>
            <person name="Hiltunen Thoren M."/>
            <person name="Johannesson H."/>
        </authorList>
    </citation>
    <scope>NUCLEOTIDE SEQUENCE</scope>
    <source>
        <strain evidence="2">PSN243</strain>
    </source>
</reference>
<dbReference type="PRINTS" id="PR00348">
    <property type="entry name" value="UBIQUITIN"/>
</dbReference>
<feature type="domain" description="Ubiquitin-like" evidence="1">
    <location>
        <begin position="245"/>
        <end position="320"/>
    </location>
</feature>
<evidence type="ECO:0000313" key="3">
    <source>
        <dbReference type="Proteomes" id="UP001321760"/>
    </source>
</evidence>
<dbReference type="AlphaFoldDB" id="A0AAV9GLG0"/>
<sequence length="487" mass="53815">MASVISSTGSTPEKGRYRLKNEHVYLDDLVISFRRTVKIPDNKHLSELPPSLGCFPLFKVEDYANRLPADMAAKGGLLIPMYQRESMWINFSSVKRYAVKIIVGGVNAISGEPEIATAATALRRRKRLSEGESIQDYIVVPDQYWLDGVAVSPHEDVKLEDPDIMLIVQSPLGSALSVPVAHSWTVSDLKAELYARDGRLIPHKQGLVVLHGKRLLRDSDVLVNCGIAHETKLKVSLQGRKDGFRNVYVKTPKDAWAHVTVRPSDTVYALKKLLEGKEGIPAEQQRLVFSGQTLDDTKTMSCYNITEGSMLQILLRVVGGVVPGVRSKRARSPTKPVTGYEMNLAPGGRMKQNIVRDDSSGRWEVGKTETFNIQILDTVSFMQVTGRRAPSTPVSASTYAMHGLPFYHLEEGSTDVAGNFKNLKSIAEIDGKEDPDVKQRVMPVVKHIPLRTELGPGFFNPAGPAAEFYSADDMARLLGQAKYVAFK</sequence>
<comment type="caution">
    <text evidence="2">The sequence shown here is derived from an EMBL/GenBank/DDBJ whole genome shotgun (WGS) entry which is preliminary data.</text>
</comment>
<dbReference type="Gene3D" id="3.10.20.90">
    <property type="entry name" value="Phosphatidylinositol 3-kinase Catalytic Subunit, Chain A, domain 1"/>
    <property type="match status" value="2"/>
</dbReference>
<dbReference type="InterPro" id="IPR029071">
    <property type="entry name" value="Ubiquitin-like_domsf"/>
</dbReference>
<protein>
    <recommendedName>
        <fullName evidence="1">Ubiquitin-like domain-containing protein</fullName>
    </recommendedName>
</protein>
<dbReference type="Proteomes" id="UP001321760">
    <property type="component" value="Unassembled WGS sequence"/>
</dbReference>
<evidence type="ECO:0000313" key="2">
    <source>
        <dbReference type="EMBL" id="KAK4449069.1"/>
    </source>
</evidence>